<keyword evidence="6" id="KW-1003">Cell membrane</keyword>
<dbReference type="RefSeq" id="WP_088706442.1">
    <property type="nucleotide sequence ID" value="NZ_LSTO01000001.1"/>
</dbReference>
<evidence type="ECO:0000256" key="2">
    <source>
        <dbReference type="ARBA" id="ARBA00007165"/>
    </source>
</evidence>
<evidence type="ECO:0000256" key="4">
    <source>
        <dbReference type="ARBA" id="ARBA00022989"/>
    </source>
</evidence>
<keyword evidence="3 6" id="KW-0812">Transmembrane</keyword>
<evidence type="ECO:0000256" key="5">
    <source>
        <dbReference type="ARBA" id="ARBA00023136"/>
    </source>
</evidence>
<dbReference type="InterPro" id="IPR002994">
    <property type="entry name" value="Surf1/Shy1"/>
</dbReference>
<evidence type="ECO:0000256" key="3">
    <source>
        <dbReference type="ARBA" id="ARBA00022692"/>
    </source>
</evidence>
<evidence type="ECO:0000313" key="8">
    <source>
        <dbReference type="Proteomes" id="UP000197535"/>
    </source>
</evidence>
<evidence type="ECO:0000256" key="6">
    <source>
        <dbReference type="RuleBase" id="RU363076"/>
    </source>
</evidence>
<organism evidence="7 8">
    <name type="scientific">Noviherbaspirillum denitrificans</name>
    <dbReference type="NCBI Taxonomy" id="1968433"/>
    <lineage>
        <taxon>Bacteria</taxon>
        <taxon>Pseudomonadati</taxon>
        <taxon>Pseudomonadota</taxon>
        <taxon>Betaproteobacteria</taxon>
        <taxon>Burkholderiales</taxon>
        <taxon>Oxalobacteraceae</taxon>
        <taxon>Noviherbaspirillum</taxon>
    </lineage>
</organism>
<dbReference type="OrthoDB" id="9807214at2"/>
<keyword evidence="8" id="KW-1185">Reference proteome</keyword>
<dbReference type="Pfam" id="PF02104">
    <property type="entry name" value="SURF1"/>
    <property type="match status" value="1"/>
</dbReference>
<gene>
    <name evidence="7" type="ORF">AYR66_08410</name>
</gene>
<comment type="caution">
    <text evidence="6">Lacks conserved residue(s) required for the propagation of feature annotation.</text>
</comment>
<comment type="subcellular location">
    <subcellularLocation>
        <location evidence="6">Cell membrane</location>
        <topology evidence="6">Multi-pass membrane protein</topology>
    </subcellularLocation>
    <subcellularLocation>
        <location evidence="1">Membrane</location>
    </subcellularLocation>
</comment>
<sequence>MTPATSDAPAPRRSRIALLALAACALLLFAAFAALGTWQLFRLQWKLDLIDRVEHRVHAPPVPAPASKQWSRINATDDEYKHVQLAGTFLHDRTTPVQATTELGFGYWLLTPLRVEDGSLVLVNRGFIPANRLREALSPKPDESASITGLLRMTEPGGVFPRRNDPAANRWYSRDVQGIAASRGLSRVAPYFVDADGAAESAVAPGPVGGLTVVSFHNNHLAYALTWYALALMVAGAAFWAVRKERRMHPQAAA</sequence>
<dbReference type="AlphaFoldDB" id="A0A254TDZ3"/>
<dbReference type="PROSITE" id="PS50895">
    <property type="entry name" value="SURF1"/>
    <property type="match status" value="1"/>
</dbReference>
<evidence type="ECO:0000256" key="1">
    <source>
        <dbReference type="ARBA" id="ARBA00004370"/>
    </source>
</evidence>
<comment type="caution">
    <text evidence="7">The sequence shown here is derived from an EMBL/GenBank/DDBJ whole genome shotgun (WGS) entry which is preliminary data.</text>
</comment>
<dbReference type="PANTHER" id="PTHR23427:SF2">
    <property type="entry name" value="SURFEIT LOCUS PROTEIN 1"/>
    <property type="match status" value="1"/>
</dbReference>
<keyword evidence="4 6" id="KW-1133">Transmembrane helix</keyword>
<protein>
    <recommendedName>
        <fullName evidence="6">SURF1-like protein</fullName>
    </recommendedName>
</protein>
<accession>A0A254TDZ3</accession>
<name>A0A254TDZ3_9BURK</name>
<comment type="similarity">
    <text evidence="2 6">Belongs to the SURF1 family.</text>
</comment>
<reference evidence="7 8" key="1">
    <citation type="submission" date="2016-02" db="EMBL/GenBank/DDBJ databases">
        <authorList>
            <person name="Wen L."/>
            <person name="He K."/>
            <person name="Yang H."/>
        </authorList>
    </citation>
    <scope>NUCLEOTIDE SEQUENCE [LARGE SCALE GENOMIC DNA]</scope>
    <source>
        <strain evidence="7 8">TSA40</strain>
    </source>
</reference>
<dbReference type="PANTHER" id="PTHR23427">
    <property type="entry name" value="SURFEIT LOCUS PROTEIN"/>
    <property type="match status" value="1"/>
</dbReference>
<dbReference type="CDD" id="cd06662">
    <property type="entry name" value="SURF1"/>
    <property type="match status" value="1"/>
</dbReference>
<dbReference type="InterPro" id="IPR045214">
    <property type="entry name" value="Surf1/Surf4"/>
</dbReference>
<evidence type="ECO:0000313" key="7">
    <source>
        <dbReference type="EMBL" id="OWW19532.1"/>
    </source>
</evidence>
<keyword evidence="5 6" id="KW-0472">Membrane</keyword>
<dbReference type="GO" id="GO:0005886">
    <property type="term" value="C:plasma membrane"/>
    <property type="evidence" value="ECO:0007669"/>
    <property type="project" value="UniProtKB-SubCell"/>
</dbReference>
<dbReference type="EMBL" id="LSTO01000001">
    <property type="protein sequence ID" value="OWW19532.1"/>
    <property type="molecule type" value="Genomic_DNA"/>
</dbReference>
<proteinExistence type="inferred from homology"/>
<dbReference type="Proteomes" id="UP000197535">
    <property type="component" value="Unassembled WGS sequence"/>
</dbReference>
<feature type="transmembrane region" description="Helical" evidence="6">
    <location>
        <begin position="221"/>
        <end position="242"/>
    </location>
</feature>